<dbReference type="Pfam" id="PF02738">
    <property type="entry name" value="MoCoBD_1"/>
    <property type="match status" value="1"/>
</dbReference>
<gene>
    <name evidence="15" type="ORF">M9Y10_025869</name>
</gene>
<evidence type="ECO:0000313" key="16">
    <source>
        <dbReference type="Proteomes" id="UP001470230"/>
    </source>
</evidence>
<evidence type="ECO:0000256" key="4">
    <source>
        <dbReference type="ARBA" id="ARBA00022505"/>
    </source>
</evidence>
<dbReference type="Pfam" id="PF20256">
    <property type="entry name" value="MoCoBD_2"/>
    <property type="match status" value="1"/>
</dbReference>
<dbReference type="InterPro" id="IPR036318">
    <property type="entry name" value="FAD-bd_PCMH-like_sf"/>
</dbReference>
<dbReference type="InterPro" id="IPR001041">
    <property type="entry name" value="2Fe-2S_ferredoxin-type"/>
</dbReference>
<dbReference type="Gene3D" id="1.10.150.120">
    <property type="entry name" value="[2Fe-2S]-binding domain"/>
    <property type="match status" value="1"/>
</dbReference>
<evidence type="ECO:0000256" key="12">
    <source>
        <dbReference type="ARBA" id="ARBA00034078"/>
    </source>
</evidence>
<proteinExistence type="inferred from homology"/>
<keyword evidence="7" id="KW-0479">Metal-binding</keyword>
<keyword evidence="4" id="KW-0500">Molybdenum</keyword>
<evidence type="ECO:0000259" key="14">
    <source>
        <dbReference type="PROSITE" id="PS51387"/>
    </source>
</evidence>
<comment type="cofactor">
    <cofactor evidence="1">
        <name>Mo-molybdopterin</name>
        <dbReference type="ChEBI" id="CHEBI:71302"/>
    </cofactor>
</comment>
<dbReference type="Gene3D" id="3.10.20.30">
    <property type="match status" value="1"/>
</dbReference>
<dbReference type="Gene3D" id="3.30.465.10">
    <property type="match status" value="1"/>
</dbReference>
<dbReference type="Gene3D" id="3.30.43.10">
    <property type="entry name" value="Uridine Diphospho-n-acetylenolpyruvylglucosamine Reductase, domain 2"/>
    <property type="match status" value="1"/>
</dbReference>
<dbReference type="SUPFAM" id="SSF47741">
    <property type="entry name" value="CO dehydrogenase ISP C-domain like"/>
    <property type="match status" value="1"/>
</dbReference>
<evidence type="ECO:0000256" key="11">
    <source>
        <dbReference type="ARBA" id="ARBA00023014"/>
    </source>
</evidence>
<dbReference type="InterPro" id="IPR037165">
    <property type="entry name" value="AldOxase/xan_DH_Mopterin-bd_sf"/>
</dbReference>
<dbReference type="Pfam" id="PF01315">
    <property type="entry name" value="Ald_Xan_dh_C"/>
    <property type="match status" value="1"/>
</dbReference>
<dbReference type="InterPro" id="IPR016208">
    <property type="entry name" value="Ald_Oxase/xanthine_DH-like"/>
</dbReference>
<dbReference type="PROSITE" id="PS51387">
    <property type="entry name" value="FAD_PCMH"/>
    <property type="match status" value="1"/>
</dbReference>
<keyword evidence="9" id="KW-0560">Oxidoreductase</keyword>
<evidence type="ECO:0000256" key="2">
    <source>
        <dbReference type="ARBA" id="ARBA00001974"/>
    </source>
</evidence>
<feature type="domain" description="FAD-binding PCMH-type" evidence="14">
    <location>
        <begin position="289"/>
        <end position="474"/>
    </location>
</feature>
<dbReference type="InterPro" id="IPR036884">
    <property type="entry name" value="2Fe-2S-bd_dom_sf"/>
</dbReference>
<evidence type="ECO:0008006" key="17">
    <source>
        <dbReference type="Google" id="ProtNLM"/>
    </source>
</evidence>
<dbReference type="Gene3D" id="3.30.390.50">
    <property type="entry name" value="CO dehydrogenase flavoprotein, C-terminal domain"/>
    <property type="match status" value="1"/>
</dbReference>
<keyword evidence="6" id="KW-0001">2Fe-2S</keyword>
<dbReference type="InterPro" id="IPR008274">
    <property type="entry name" value="AldOxase/xan_DH_MoCoBD1"/>
</dbReference>
<keyword evidence="16" id="KW-1185">Reference proteome</keyword>
<dbReference type="PROSITE" id="PS51085">
    <property type="entry name" value="2FE2S_FER_2"/>
    <property type="match status" value="1"/>
</dbReference>
<accession>A0ABR2H938</accession>
<evidence type="ECO:0000256" key="10">
    <source>
        <dbReference type="ARBA" id="ARBA00023004"/>
    </source>
</evidence>
<protein>
    <recommendedName>
        <fullName evidence="17">Xanthine dehydrogenase</fullName>
    </recommendedName>
</protein>
<dbReference type="Pfam" id="PF03450">
    <property type="entry name" value="CO_deh_flav_C"/>
    <property type="match status" value="1"/>
</dbReference>
<dbReference type="SUPFAM" id="SSF55447">
    <property type="entry name" value="CO dehydrogenase flavoprotein C-terminal domain-like"/>
    <property type="match status" value="1"/>
</dbReference>
<dbReference type="InterPro" id="IPR036683">
    <property type="entry name" value="CO_DH_flav_C_dom_sf"/>
</dbReference>
<evidence type="ECO:0000313" key="15">
    <source>
        <dbReference type="EMBL" id="KAK8842292.1"/>
    </source>
</evidence>
<evidence type="ECO:0000256" key="7">
    <source>
        <dbReference type="ARBA" id="ARBA00022723"/>
    </source>
</evidence>
<dbReference type="PIRSF" id="PIRSF000127">
    <property type="entry name" value="Xanthine_DH"/>
    <property type="match status" value="1"/>
</dbReference>
<sequence length="1442" mass="161461">MNQQIFCFPILNFLKEKIILLMIHSCYSNSIFSRYHSSITSHTIRFLLNGQVVELEEGKFDPTDSLVTFLRSDEINMKGTKRGCEEGGCGACTVIMSSYDPVFNRVKHRAINSCLMPIGNLHNTSISTIERLTDFANSNSIPMSKLNPIQEAIKKHHATQCGYCSPGFIMSMLAILLENPTPTNEDLMQRLDGNICRCTGYRSILEALREFTVDSDPNDQIISQRIKSNQKNSQFSNEQMKKSLNQEIVESLKSLSDFSLLKQNTASENEFHYTSISNGCDLPKQPISIRYNEHFYFLPSSLNELIDLKKQHPKAKIIVGNTELLASSSPNDKFDYISTNMIDELKFIKIDKDQATGNKILRIGASTTIDDVFEFCLKDKTENRVFRALKNRIAVFASNQTRSVACITGNIASAGASTDFTNFLPGVDATLKVIDAATRKARLVKFDNFFLGRFKTILKETDVITEIFFNIDSLLLPGKRKDASEKVNTDHCFVYKISNRREICGCALSSTIRADISESPESSDIINDIKISFSKLSGVNPIGRAKKAEKFLIGKKFTLENIQKAFQFIDIEFPISDDLDDGLDKYRRELAHNVLLKFYHQTQKERGKTGQYDESIVNSSYDSTTFSFTDSNNKTETFTLSDKHIPEFSVSCQCNEDGTTVPLSRLKGPNSVGKSVPHLSASLQVQGKAEYTDDIPLDKRAKHAAFVTSTIAHGRIKRINFQTEELKKKKFSFFTSHDMIEGANHLNKTEEEFLASKEVSYYGQPIAIVVADSEREAWRIAKMVEVEYEELPVIASIEEAIENGKSFQGPSLKHGENVEEIFKKFENSPQRSNIKIINGSVKMGGQYHIYLEPNSSVVSHTSDGQYTIRPTCKNLDNARDDAAKNLNVDQNHVYVNVKRLGGSFCSKSTRATIVSTACAIASQKLNCQVKMRLPRDIDTHIMSGDHVFLNKYKVCFDSSTGKIIALKMDFYVDAGFWYQTTSGLVIKAILHSDSCYKIPNVEINSYLCQTNKISSAHFRGFGFQNGNLSIEGVVERVSRYIQDEVEKQKSNVNLDPDEIKKVNFYKTNDKTNYGVTLDDVNIDKCWSLIKEKSRYEELRRCARAFNIISKNKKRGIAITPLQYGVGQPNAAKRRGSCLVHLLKDGTVLISHSGVEAGQGLNTKLCCIAAKILEIPVDSIRIEQTDTSINTEASSTGAGFTNDLTGFAVIDACEQLKSRIKQFYYVDGDLNKRRTFSEVVNLAFLNKVDLTAHGFYASPQEGFDFEKKTGRPYQYYEYGAGVALVEIDILTGEQKVLESHIVFDAGQSLNPGIDIGQIEGGFMQGLGWMMTEETKYVHNSKSPLKSNFIAGKPVNDTMYKYKVPALSNVPLKFSAHLLPDSHNKIGVISSKGVGEPPGILAQCVGFALIDAIEAGRKDNGKGRLSHYDFPLTPDKVKFYLDQQ</sequence>
<dbReference type="InterPro" id="IPR006058">
    <property type="entry name" value="2Fe2S_fd_BS"/>
</dbReference>
<evidence type="ECO:0000256" key="3">
    <source>
        <dbReference type="ARBA" id="ARBA00006849"/>
    </source>
</evidence>
<dbReference type="InterPro" id="IPR012675">
    <property type="entry name" value="Beta-grasp_dom_sf"/>
</dbReference>
<dbReference type="Pfam" id="PF00941">
    <property type="entry name" value="FAD_binding_5"/>
    <property type="match status" value="1"/>
</dbReference>
<dbReference type="SMART" id="SM01092">
    <property type="entry name" value="CO_deh_flav_C"/>
    <property type="match status" value="1"/>
</dbReference>
<dbReference type="CDD" id="cd00207">
    <property type="entry name" value="fer2"/>
    <property type="match status" value="1"/>
</dbReference>
<evidence type="ECO:0000259" key="13">
    <source>
        <dbReference type="PROSITE" id="PS51085"/>
    </source>
</evidence>
<dbReference type="PROSITE" id="PS00197">
    <property type="entry name" value="2FE2S_FER_1"/>
    <property type="match status" value="1"/>
</dbReference>
<dbReference type="PANTHER" id="PTHR45444">
    <property type="entry name" value="XANTHINE DEHYDROGENASE"/>
    <property type="match status" value="1"/>
</dbReference>
<dbReference type="InterPro" id="IPR002346">
    <property type="entry name" value="Mopterin_DH_FAD-bd"/>
</dbReference>
<dbReference type="InterPro" id="IPR000674">
    <property type="entry name" value="Ald_Oxase/Xan_DH_a/b"/>
</dbReference>
<name>A0ABR2H938_9EUKA</name>
<dbReference type="InterPro" id="IPR005107">
    <property type="entry name" value="CO_DH_flav_C"/>
</dbReference>
<reference evidence="15 16" key="1">
    <citation type="submission" date="2024-04" db="EMBL/GenBank/DDBJ databases">
        <title>Tritrichomonas musculus Genome.</title>
        <authorList>
            <person name="Alves-Ferreira E."/>
            <person name="Grigg M."/>
            <person name="Lorenzi H."/>
            <person name="Galac M."/>
        </authorList>
    </citation>
    <scope>NUCLEOTIDE SEQUENCE [LARGE SCALE GENOMIC DNA]</scope>
    <source>
        <strain evidence="15 16">EAF2021</strain>
    </source>
</reference>
<organism evidence="15 16">
    <name type="scientific">Tritrichomonas musculus</name>
    <dbReference type="NCBI Taxonomy" id="1915356"/>
    <lineage>
        <taxon>Eukaryota</taxon>
        <taxon>Metamonada</taxon>
        <taxon>Parabasalia</taxon>
        <taxon>Tritrichomonadida</taxon>
        <taxon>Tritrichomonadidae</taxon>
        <taxon>Tritrichomonas</taxon>
    </lineage>
</organism>
<comment type="cofactor">
    <cofactor evidence="12">
        <name>[2Fe-2S] cluster</name>
        <dbReference type="ChEBI" id="CHEBI:190135"/>
    </cofactor>
</comment>
<keyword evidence="8" id="KW-0274">FAD</keyword>
<evidence type="ECO:0000256" key="5">
    <source>
        <dbReference type="ARBA" id="ARBA00022630"/>
    </source>
</evidence>
<comment type="similarity">
    <text evidence="3">Belongs to the xanthine dehydrogenase family.</text>
</comment>
<dbReference type="Pfam" id="PF01799">
    <property type="entry name" value="Fer2_2"/>
    <property type="match status" value="1"/>
</dbReference>
<dbReference type="InterPro" id="IPR036010">
    <property type="entry name" value="2Fe-2S_ferredoxin-like_sf"/>
</dbReference>
<comment type="caution">
    <text evidence="15">The sequence shown here is derived from an EMBL/GenBank/DDBJ whole genome shotgun (WGS) entry which is preliminary data.</text>
</comment>
<dbReference type="InterPro" id="IPR016169">
    <property type="entry name" value="FAD-bd_PCMH_sub2"/>
</dbReference>
<dbReference type="Proteomes" id="UP001470230">
    <property type="component" value="Unassembled WGS sequence"/>
</dbReference>
<evidence type="ECO:0000256" key="9">
    <source>
        <dbReference type="ARBA" id="ARBA00023002"/>
    </source>
</evidence>
<dbReference type="SUPFAM" id="SSF54665">
    <property type="entry name" value="CO dehydrogenase molybdoprotein N-domain-like"/>
    <property type="match status" value="1"/>
</dbReference>
<dbReference type="SMART" id="SM01008">
    <property type="entry name" value="Ald_Xan_dh_C"/>
    <property type="match status" value="1"/>
</dbReference>
<dbReference type="SUPFAM" id="SSF56176">
    <property type="entry name" value="FAD-binding/transporter-associated domain-like"/>
    <property type="match status" value="1"/>
</dbReference>
<evidence type="ECO:0000256" key="6">
    <source>
        <dbReference type="ARBA" id="ARBA00022714"/>
    </source>
</evidence>
<comment type="cofactor">
    <cofactor evidence="2">
        <name>FAD</name>
        <dbReference type="ChEBI" id="CHEBI:57692"/>
    </cofactor>
</comment>
<dbReference type="Gene3D" id="3.30.365.10">
    <property type="entry name" value="Aldehyde oxidase/xanthine dehydrogenase, molybdopterin binding domain"/>
    <property type="match status" value="4"/>
</dbReference>
<dbReference type="InterPro" id="IPR016167">
    <property type="entry name" value="FAD-bd_PCMH_sub1"/>
</dbReference>
<dbReference type="InterPro" id="IPR046867">
    <property type="entry name" value="AldOxase/xan_DH_MoCoBD2"/>
</dbReference>
<dbReference type="InterPro" id="IPR002888">
    <property type="entry name" value="2Fe-2S-bd"/>
</dbReference>
<evidence type="ECO:0000256" key="8">
    <source>
        <dbReference type="ARBA" id="ARBA00022827"/>
    </source>
</evidence>
<dbReference type="SUPFAM" id="SSF56003">
    <property type="entry name" value="Molybdenum cofactor-binding domain"/>
    <property type="match status" value="1"/>
</dbReference>
<keyword evidence="11" id="KW-0411">Iron-sulfur</keyword>
<feature type="domain" description="2Fe-2S ferredoxin-type" evidence="13">
    <location>
        <begin position="42"/>
        <end position="132"/>
    </location>
</feature>
<dbReference type="PANTHER" id="PTHR45444:SF3">
    <property type="entry name" value="XANTHINE DEHYDROGENASE"/>
    <property type="match status" value="1"/>
</dbReference>
<dbReference type="InterPro" id="IPR036856">
    <property type="entry name" value="Ald_Oxase/Xan_DH_a/b_sf"/>
</dbReference>
<dbReference type="EMBL" id="JAPFFF010000038">
    <property type="protein sequence ID" value="KAK8842292.1"/>
    <property type="molecule type" value="Genomic_DNA"/>
</dbReference>
<keyword evidence="5" id="KW-0285">Flavoprotein</keyword>
<dbReference type="InterPro" id="IPR016166">
    <property type="entry name" value="FAD-bd_PCMH"/>
</dbReference>
<keyword evidence="10" id="KW-0408">Iron</keyword>
<dbReference type="Gene3D" id="3.90.1170.50">
    <property type="entry name" value="Aldehyde oxidase/xanthine dehydrogenase, a/b hammerhead"/>
    <property type="match status" value="1"/>
</dbReference>
<dbReference type="SUPFAM" id="SSF54292">
    <property type="entry name" value="2Fe-2S ferredoxin-like"/>
    <property type="match status" value="1"/>
</dbReference>
<evidence type="ECO:0000256" key="1">
    <source>
        <dbReference type="ARBA" id="ARBA00001924"/>
    </source>
</evidence>